<dbReference type="InterPro" id="IPR052399">
    <property type="entry name" value="Phage_Baseplate_Assmbl_Protein"/>
</dbReference>
<dbReference type="Proteomes" id="UP000221020">
    <property type="component" value="Unassembled WGS sequence"/>
</dbReference>
<dbReference type="InterPro" id="IPR006949">
    <property type="entry name" value="Barrel_Baseplate_J-like"/>
</dbReference>
<dbReference type="Pfam" id="PF26078">
    <property type="entry name" value="Baseplate_J_M"/>
    <property type="match status" value="1"/>
</dbReference>
<gene>
    <name evidence="5" type="ORF">CON65_15950</name>
</gene>
<proteinExistence type="inferred from homology"/>
<name>A0AA91VB71_9BACI</name>
<comment type="caution">
    <text evidence="5">The sequence shown here is derived from an EMBL/GenBank/DDBJ whole genome shotgun (WGS) entry which is preliminary data.</text>
</comment>
<evidence type="ECO:0000259" key="2">
    <source>
        <dbReference type="Pfam" id="PF04865"/>
    </source>
</evidence>
<evidence type="ECO:0000256" key="1">
    <source>
        <dbReference type="ARBA" id="ARBA00038087"/>
    </source>
</evidence>
<comment type="similarity">
    <text evidence="1">Belongs to the Mu gp47/PBSX XkdT family.</text>
</comment>
<dbReference type="EMBL" id="NVOR01000057">
    <property type="protein sequence ID" value="PED81679.1"/>
    <property type="molecule type" value="Genomic_DNA"/>
</dbReference>
<dbReference type="InterPro" id="IPR058531">
    <property type="entry name" value="Baseplate_J_M"/>
</dbReference>
<feature type="domain" description="Baseplate J-like central" evidence="3">
    <location>
        <begin position="185"/>
        <end position="249"/>
    </location>
</feature>
<dbReference type="PANTHER" id="PTHR37829:SF3">
    <property type="entry name" value="PROTEIN JAYE-RELATED"/>
    <property type="match status" value="1"/>
</dbReference>
<dbReference type="Pfam" id="PF26079">
    <property type="entry name" value="Baseplate_J_C"/>
    <property type="match status" value="1"/>
</dbReference>
<dbReference type="Pfam" id="PF04865">
    <property type="entry name" value="Baseplate_J"/>
    <property type="match status" value="1"/>
</dbReference>
<dbReference type="AlphaFoldDB" id="A0AA91VB71"/>
<dbReference type="PANTHER" id="PTHR37829">
    <property type="entry name" value="PHAGE-LIKE ELEMENT PBSX PROTEIN XKDT"/>
    <property type="match status" value="1"/>
</dbReference>
<dbReference type="RefSeq" id="WP_097894690.1">
    <property type="nucleotide sequence ID" value="NZ_NVOR01000057.1"/>
</dbReference>
<sequence length="346" mass="38141">METEQDIQNRMLSKIGEEHDKSTGSFIYDATKPAAIEFETKNKEIAAVQDKLDIEKLTDKELERFIYQRTGIERKRATKATEEVIISGSQGSSISKGELVGTDTINFVSLEDKVINESGLMHVLVECEKPGKIGNVPASSITKFPVTLPGLINVYNPRPFTNGYEAESDTDLRQRYYDKLQKPGKAGNKYHYLEWAKEVTGVGDARVVPRFNGPLTMKVVIIDANKQPASKELIQNVREHIENEMPFGVEELRVSTAAAVPINLSVSLTLADGYTEETVKAHIKTNGIEYLQQIAFKTSFVSYAKIGALIIASEGVLDYQNLLVNGGATNIPIGNEEVAIMGGVNE</sequence>
<feature type="domain" description="Baseplate protein J-like barrel" evidence="2">
    <location>
        <begin position="84"/>
        <end position="163"/>
    </location>
</feature>
<feature type="domain" description="Baseplate J-like C-terminal" evidence="4">
    <location>
        <begin position="262"/>
        <end position="344"/>
    </location>
</feature>
<protein>
    <submittedName>
        <fullName evidence="5">Baseplate J protein</fullName>
    </submittedName>
</protein>
<accession>A0AA91VB71</accession>
<evidence type="ECO:0000259" key="3">
    <source>
        <dbReference type="Pfam" id="PF26078"/>
    </source>
</evidence>
<evidence type="ECO:0000313" key="6">
    <source>
        <dbReference type="Proteomes" id="UP000221020"/>
    </source>
</evidence>
<organism evidence="5 6">
    <name type="scientific">Bacillus pseudomycoides</name>
    <dbReference type="NCBI Taxonomy" id="64104"/>
    <lineage>
        <taxon>Bacteria</taxon>
        <taxon>Bacillati</taxon>
        <taxon>Bacillota</taxon>
        <taxon>Bacilli</taxon>
        <taxon>Bacillales</taxon>
        <taxon>Bacillaceae</taxon>
        <taxon>Bacillus</taxon>
        <taxon>Bacillus cereus group</taxon>
    </lineage>
</organism>
<evidence type="ECO:0000313" key="5">
    <source>
        <dbReference type="EMBL" id="PED81679.1"/>
    </source>
</evidence>
<evidence type="ECO:0000259" key="4">
    <source>
        <dbReference type="Pfam" id="PF26079"/>
    </source>
</evidence>
<reference evidence="5 6" key="1">
    <citation type="submission" date="2017-09" db="EMBL/GenBank/DDBJ databases">
        <title>Large-scale bioinformatics analysis of Bacillus genomes uncovers conserved roles of natural products in bacterial physiology.</title>
        <authorList>
            <consortium name="Agbiome Team Llc"/>
            <person name="Bleich R.M."/>
            <person name="Grubbs K.J."/>
            <person name="Santa Maria K.C."/>
            <person name="Allen S.E."/>
            <person name="Farag S."/>
            <person name="Shank E.A."/>
            <person name="Bowers A."/>
        </authorList>
    </citation>
    <scope>NUCLEOTIDE SEQUENCE [LARGE SCALE GENOMIC DNA]</scope>
    <source>
        <strain evidence="5 6">AFS092012</strain>
    </source>
</reference>
<dbReference type="InterPro" id="IPR058530">
    <property type="entry name" value="Baseplate_J-like_C"/>
</dbReference>